<keyword evidence="6 10" id="KW-0812">Transmembrane</keyword>
<comment type="similarity">
    <text evidence="2">Belongs to the multi antimicrobial extrusion (MATE) (TC 2.A.66.1) family. MepA subfamily.</text>
</comment>
<evidence type="ECO:0000256" key="1">
    <source>
        <dbReference type="ARBA" id="ARBA00004429"/>
    </source>
</evidence>
<dbReference type="PIRSF" id="PIRSF006603">
    <property type="entry name" value="DinF"/>
    <property type="match status" value="1"/>
</dbReference>
<evidence type="ECO:0000256" key="4">
    <source>
        <dbReference type="ARBA" id="ARBA00022448"/>
    </source>
</evidence>
<dbReference type="STRING" id="989403.SAMN05421798_107256"/>
<dbReference type="PANTHER" id="PTHR43823:SF3">
    <property type="entry name" value="MULTIDRUG EXPORT PROTEIN MEPA"/>
    <property type="match status" value="1"/>
</dbReference>
<dbReference type="GO" id="GO:0046677">
    <property type="term" value="P:response to antibiotic"/>
    <property type="evidence" value="ECO:0007669"/>
    <property type="project" value="UniProtKB-KW"/>
</dbReference>
<evidence type="ECO:0000256" key="3">
    <source>
        <dbReference type="ARBA" id="ARBA00022106"/>
    </source>
</evidence>
<evidence type="ECO:0000256" key="2">
    <source>
        <dbReference type="ARBA" id="ARBA00008417"/>
    </source>
</evidence>
<comment type="subcellular location">
    <subcellularLocation>
        <location evidence="1">Cell inner membrane</location>
        <topology evidence="1">Multi-pass membrane protein</topology>
    </subcellularLocation>
</comment>
<keyword evidence="5" id="KW-1003">Cell membrane</keyword>
<feature type="transmembrane region" description="Helical" evidence="10">
    <location>
        <begin position="460"/>
        <end position="480"/>
    </location>
</feature>
<feature type="transmembrane region" description="Helical" evidence="10">
    <location>
        <begin position="117"/>
        <end position="145"/>
    </location>
</feature>
<accession>A0A166A580</accession>
<dbReference type="InterPro" id="IPR048279">
    <property type="entry name" value="MdtK-like"/>
</dbReference>
<gene>
    <name evidence="11" type="primary">mepA_2</name>
    <name evidence="11" type="ORF">PsAD2_01121</name>
</gene>
<feature type="transmembrane region" description="Helical" evidence="10">
    <location>
        <begin position="427"/>
        <end position="448"/>
    </location>
</feature>
<reference evidence="11 12" key="1">
    <citation type="journal article" date="2016" name="Front. Microbiol.">
        <title>Comparative Genomic Analysis Reveals a Diverse Repertoire of Genes Involved in Prokaryote-Eukaryote Interactions within the Pseudovibrio Genus.</title>
        <authorList>
            <person name="Romano S."/>
            <person name="Fernandez-Guerra A."/>
            <person name="Reen F.J."/>
            <person name="Glockner F.O."/>
            <person name="Crowley S.P."/>
            <person name="O'Sullivan O."/>
            <person name="Cotter P.D."/>
            <person name="Adams C."/>
            <person name="Dobson A.D."/>
            <person name="O'Gara F."/>
        </authorList>
    </citation>
    <scope>NUCLEOTIDE SEQUENCE [LARGE SCALE GENOMIC DNA]</scope>
    <source>
        <strain evidence="11 12">Ad2</strain>
    </source>
</reference>
<evidence type="ECO:0000256" key="7">
    <source>
        <dbReference type="ARBA" id="ARBA00022989"/>
    </source>
</evidence>
<keyword evidence="9" id="KW-0046">Antibiotic resistance</keyword>
<dbReference type="Pfam" id="PF01554">
    <property type="entry name" value="MatE"/>
    <property type="match status" value="2"/>
</dbReference>
<comment type="caution">
    <text evidence="11">The sequence shown here is derived from an EMBL/GenBank/DDBJ whole genome shotgun (WGS) entry which is preliminary data.</text>
</comment>
<dbReference type="GO" id="GO:0042910">
    <property type="term" value="F:xenobiotic transmembrane transporter activity"/>
    <property type="evidence" value="ECO:0007669"/>
    <property type="project" value="InterPro"/>
</dbReference>
<feature type="transmembrane region" description="Helical" evidence="10">
    <location>
        <begin position="486"/>
        <end position="507"/>
    </location>
</feature>
<protein>
    <recommendedName>
        <fullName evidence="3">Multidrug export protein MepA</fullName>
    </recommendedName>
</protein>
<evidence type="ECO:0000313" key="11">
    <source>
        <dbReference type="EMBL" id="KZL20635.1"/>
    </source>
</evidence>
<dbReference type="EMBL" id="LMCB01000006">
    <property type="protein sequence ID" value="KZL20635.1"/>
    <property type="molecule type" value="Genomic_DNA"/>
</dbReference>
<name>A0A166A580_9HYPH</name>
<evidence type="ECO:0000313" key="12">
    <source>
        <dbReference type="Proteomes" id="UP000076577"/>
    </source>
</evidence>
<organism evidence="11 12">
    <name type="scientific">Pseudovibrio axinellae</name>
    <dbReference type="NCBI Taxonomy" id="989403"/>
    <lineage>
        <taxon>Bacteria</taxon>
        <taxon>Pseudomonadati</taxon>
        <taxon>Pseudomonadota</taxon>
        <taxon>Alphaproteobacteria</taxon>
        <taxon>Hyphomicrobiales</taxon>
        <taxon>Stappiaceae</taxon>
        <taxon>Pseudovibrio</taxon>
    </lineage>
</organism>
<evidence type="ECO:0000256" key="5">
    <source>
        <dbReference type="ARBA" id="ARBA00022475"/>
    </source>
</evidence>
<evidence type="ECO:0000256" key="8">
    <source>
        <dbReference type="ARBA" id="ARBA00023136"/>
    </source>
</evidence>
<evidence type="ECO:0000256" key="9">
    <source>
        <dbReference type="ARBA" id="ARBA00023251"/>
    </source>
</evidence>
<keyword evidence="7 10" id="KW-1133">Transmembrane helix</keyword>
<evidence type="ECO:0000256" key="10">
    <source>
        <dbReference type="SAM" id="Phobius"/>
    </source>
</evidence>
<dbReference type="GO" id="GO:0015297">
    <property type="term" value="F:antiporter activity"/>
    <property type="evidence" value="ECO:0007669"/>
    <property type="project" value="InterPro"/>
</dbReference>
<dbReference type="GO" id="GO:0005886">
    <property type="term" value="C:plasma membrane"/>
    <property type="evidence" value="ECO:0007669"/>
    <property type="project" value="UniProtKB-SubCell"/>
</dbReference>
<feature type="transmembrane region" description="Helical" evidence="10">
    <location>
        <begin position="74"/>
        <end position="97"/>
    </location>
</feature>
<feature type="transmembrane region" description="Helical" evidence="10">
    <location>
        <begin position="166"/>
        <end position="191"/>
    </location>
</feature>
<feature type="transmembrane region" description="Helical" evidence="10">
    <location>
        <begin position="305"/>
        <end position="330"/>
    </location>
</feature>
<dbReference type="AlphaFoldDB" id="A0A166A580"/>
<dbReference type="RefSeq" id="WP_208979530.1">
    <property type="nucleotide sequence ID" value="NZ_FOFM01000007.1"/>
</dbReference>
<feature type="transmembrane region" description="Helical" evidence="10">
    <location>
        <begin position="230"/>
        <end position="253"/>
    </location>
</feature>
<evidence type="ECO:0000256" key="6">
    <source>
        <dbReference type="ARBA" id="ARBA00022692"/>
    </source>
</evidence>
<dbReference type="PANTHER" id="PTHR43823">
    <property type="entry name" value="SPORULATION PROTEIN YKVU"/>
    <property type="match status" value="1"/>
</dbReference>
<feature type="transmembrane region" description="Helical" evidence="10">
    <location>
        <begin position="342"/>
        <end position="366"/>
    </location>
</feature>
<dbReference type="CDD" id="cd13143">
    <property type="entry name" value="MATE_MepA_like"/>
    <property type="match status" value="1"/>
</dbReference>
<dbReference type="InterPro" id="IPR045070">
    <property type="entry name" value="MATE_MepA-like"/>
</dbReference>
<proteinExistence type="inferred from homology"/>
<feature type="transmembrane region" description="Helical" evidence="10">
    <location>
        <begin position="265"/>
        <end position="285"/>
    </location>
</feature>
<dbReference type="NCBIfam" id="TIGR00797">
    <property type="entry name" value="matE"/>
    <property type="match status" value="1"/>
</dbReference>
<keyword evidence="12" id="KW-1185">Reference proteome</keyword>
<feature type="transmembrane region" description="Helical" evidence="10">
    <location>
        <begin position="386"/>
        <end position="407"/>
    </location>
</feature>
<keyword evidence="4" id="KW-0813">Transport</keyword>
<feature type="transmembrane region" description="Helical" evidence="10">
    <location>
        <begin position="203"/>
        <end position="223"/>
    </location>
</feature>
<keyword evidence="8 10" id="KW-0472">Membrane</keyword>
<sequence>MRALPLATSKSTIYGPFGSGHPPLASIRFGEAPSFNIKPHNFAVTGNASSRNSPHQKQKVVLMSEIPQSKPDNIFLSGSIPFLFVKTAIPITIVMLVNGLHTVVDAYFLGKYVGTQALTGVTLMFPLFMVLVALFTLVSNGFASIYARALGANNQRTAKKMIDSSIFLALIVCAVLILFFVTLGFQLALFLTNGTPELAEIGYQYMAILIIGSPLGFILSINIDRLRCEGLLPLMTAVTLSGASLNIFFDWLFVAQFGWGVPGSAYGTLTAQLLSLTALVAYYTLKHRHFSFFKWRPVRFQWNSLLALGIPSSLGYIGVSLMAATVLYAIQLWAGTNYEATAGAYGIVTRVTTLTFLPLLGLSMAFQSIVGNNYGAQNHERTASSIKTAILIALVYCSVVQALYFMFSDQLGFIFVDDTATIAEVARITPIITMVFFLFGPLMITGTFYQAIGDAQRATILLLSRTYLFAIPLTFLLPFFMGEVGIWYSGVIAEFLLLGLTLIVLAAKRKTVPATQIEAA</sequence>
<dbReference type="InterPro" id="IPR002528">
    <property type="entry name" value="MATE_fam"/>
</dbReference>
<dbReference type="Proteomes" id="UP000076577">
    <property type="component" value="Unassembled WGS sequence"/>
</dbReference>
<dbReference type="PATRIC" id="fig|989403.3.peg.1205"/>
<dbReference type="InterPro" id="IPR051327">
    <property type="entry name" value="MATE_MepA_subfamily"/>
</dbReference>